<proteinExistence type="predicted"/>
<reference evidence="3 4" key="1">
    <citation type="submission" date="2019-07" db="EMBL/GenBank/DDBJ databases">
        <title>Rhodococcus cavernicolus sp. nov., isolated from a cave.</title>
        <authorList>
            <person name="Lee S.D."/>
        </authorList>
    </citation>
    <scope>NUCLEOTIDE SEQUENCE [LARGE SCALE GENOMIC DNA]</scope>
    <source>
        <strain evidence="3 4">C1-24</strain>
    </source>
</reference>
<evidence type="ECO:0000259" key="2">
    <source>
        <dbReference type="Pfam" id="PF13449"/>
    </source>
</evidence>
<dbReference type="Proteomes" id="UP000322244">
    <property type="component" value="Unassembled WGS sequence"/>
</dbReference>
<dbReference type="OrthoDB" id="9758957at2"/>
<sequence>MGSKRVGAVVAVAVLAALAGCSDDSSNTEKPKDSAFALTAKDGQATTFGSGDLLRGTDATAVVGVSDPKNGKIAVAADGSYSYTPNPGFTGTDTFTYNTTDAVHNYTTSIPPLGEVGGVKISGSGYGSSWTPAPGVAGEYFGLTDRGPNVDGVQDNQKVEPIPSFTPAIGRFKLADGKAELLQSIPLKAADGSPLNGQVSTEASTGETIVDINGAVLPPSPNGYDPEGVVALADGTFWVSDEYGPYITHFGADGRATERLSPFDATLPGELKLRTPNQGMEGLTITPDGKKLVGIMQSALKTPGLDGSAKSVPFARIVTVDLASKKTAEFLYPLDNPKKTKVANSEITALSNTTFVVDERDGEFEPGADKKLWTIDITGATDVGPQSTVAGARYDAGAGGLLVGDKPLETLVGPTDTDGAVKTLQDSGITTVRKTSSLDLGGLLTSLNKDGKFFGHDKVEGVAAIDNGTKFVISNDNDFGIVGVTNKQPPFTLKEKDLPNGTQDAGEILIVDTTKLPAKVTEHTASVEVK</sequence>
<organism evidence="3 4">
    <name type="scientific">Antrihabitans cavernicola</name>
    <dbReference type="NCBI Taxonomy" id="2495913"/>
    <lineage>
        <taxon>Bacteria</taxon>
        <taxon>Bacillati</taxon>
        <taxon>Actinomycetota</taxon>
        <taxon>Actinomycetes</taxon>
        <taxon>Mycobacteriales</taxon>
        <taxon>Nocardiaceae</taxon>
        <taxon>Antrihabitans</taxon>
    </lineage>
</organism>
<dbReference type="Pfam" id="PF13449">
    <property type="entry name" value="Phytase-like"/>
    <property type="match status" value="1"/>
</dbReference>
<feature type="chain" id="PRO_5039059168" evidence="1">
    <location>
        <begin position="20"/>
        <end position="530"/>
    </location>
</feature>
<dbReference type="InterPro" id="IPR027372">
    <property type="entry name" value="Phytase-like_dom"/>
</dbReference>
<dbReference type="EMBL" id="VLNY01000005">
    <property type="protein sequence ID" value="KAA0022770.1"/>
    <property type="molecule type" value="Genomic_DNA"/>
</dbReference>
<keyword evidence="1" id="KW-0732">Signal</keyword>
<dbReference type="AlphaFoldDB" id="A0A5A7S9E9"/>
<gene>
    <name evidence="3" type="ORF">FOY51_12090</name>
</gene>
<name>A0A5A7S9E9_9NOCA</name>
<dbReference type="Gene3D" id="2.60.40.3440">
    <property type="match status" value="1"/>
</dbReference>
<protein>
    <submittedName>
        <fullName evidence="3">Esterase-like activity of phytase family protein</fullName>
    </submittedName>
</protein>
<accession>A0A5A7S9E9</accession>
<dbReference type="SUPFAM" id="SSF101898">
    <property type="entry name" value="NHL repeat"/>
    <property type="match status" value="1"/>
</dbReference>
<feature type="signal peptide" evidence="1">
    <location>
        <begin position="1"/>
        <end position="19"/>
    </location>
</feature>
<evidence type="ECO:0000313" key="4">
    <source>
        <dbReference type="Proteomes" id="UP000322244"/>
    </source>
</evidence>
<evidence type="ECO:0000256" key="1">
    <source>
        <dbReference type="SAM" id="SignalP"/>
    </source>
</evidence>
<evidence type="ECO:0000313" key="3">
    <source>
        <dbReference type="EMBL" id="KAA0022770.1"/>
    </source>
</evidence>
<dbReference type="Pfam" id="PF17963">
    <property type="entry name" value="Big_9"/>
    <property type="match status" value="1"/>
</dbReference>
<dbReference type="PANTHER" id="PTHR37957:SF1">
    <property type="entry name" value="PHYTASE-LIKE DOMAIN-CONTAINING PROTEIN"/>
    <property type="match status" value="1"/>
</dbReference>
<feature type="domain" description="Phytase-like" evidence="2">
    <location>
        <begin position="164"/>
        <end position="479"/>
    </location>
</feature>
<comment type="caution">
    <text evidence="3">The sequence shown here is derived from an EMBL/GenBank/DDBJ whole genome shotgun (WGS) entry which is preliminary data.</text>
</comment>
<dbReference type="PANTHER" id="PTHR37957">
    <property type="entry name" value="BLR7070 PROTEIN"/>
    <property type="match status" value="1"/>
</dbReference>
<keyword evidence="4" id="KW-1185">Reference proteome</keyword>
<dbReference type="PROSITE" id="PS51257">
    <property type="entry name" value="PROKAR_LIPOPROTEIN"/>
    <property type="match status" value="1"/>
</dbReference>